<protein>
    <submittedName>
        <fullName evidence="1">Uncharacterized protein</fullName>
    </submittedName>
</protein>
<dbReference type="Proteomes" id="UP000298337">
    <property type="component" value="Unassembled WGS sequence"/>
</dbReference>
<accession>A0A4Z0P8Q8</accession>
<evidence type="ECO:0000313" key="2">
    <source>
        <dbReference type="Proteomes" id="UP000298337"/>
    </source>
</evidence>
<gene>
    <name evidence="1" type="ORF">EU556_11555</name>
</gene>
<dbReference type="EMBL" id="SRLA01000002">
    <property type="protein sequence ID" value="TGE08345.1"/>
    <property type="molecule type" value="Genomic_DNA"/>
</dbReference>
<sequence length="69" mass="7689">MTQKDFVKGIIDLFGLTQQTAPYTRLITITPTGPASQQNVANAPDWSYKVDSSQPAPRLFHLSRQAQQN</sequence>
<dbReference type="AlphaFoldDB" id="A0A4Z0P8Q8"/>
<reference evidence="1 2" key="1">
    <citation type="submission" date="2019-04" db="EMBL/GenBank/DDBJ databases">
        <authorList>
            <person name="Feng G."/>
            <person name="Zhang J."/>
            <person name="Zhu H."/>
        </authorList>
    </citation>
    <scope>NUCLEOTIDE SEQUENCE [LARGE SCALE GENOMIC DNA]</scope>
    <source>
        <strain evidence="1 2">92R-1</strain>
    </source>
</reference>
<proteinExistence type="predicted"/>
<dbReference type="OrthoDB" id="9891734at2"/>
<dbReference type="RefSeq" id="WP_135434255.1">
    <property type="nucleotide sequence ID" value="NZ_SRLA01000002.1"/>
</dbReference>
<comment type="caution">
    <text evidence="1">The sequence shown here is derived from an EMBL/GenBank/DDBJ whole genome shotgun (WGS) entry which is preliminary data.</text>
</comment>
<name>A0A4Z0P8Q8_9BACT</name>
<evidence type="ECO:0000313" key="1">
    <source>
        <dbReference type="EMBL" id="TGE08345.1"/>
    </source>
</evidence>
<organism evidence="1 2">
    <name type="scientific">Hymenobacter fodinae</name>
    <dbReference type="NCBI Taxonomy" id="2510796"/>
    <lineage>
        <taxon>Bacteria</taxon>
        <taxon>Pseudomonadati</taxon>
        <taxon>Bacteroidota</taxon>
        <taxon>Cytophagia</taxon>
        <taxon>Cytophagales</taxon>
        <taxon>Hymenobacteraceae</taxon>
        <taxon>Hymenobacter</taxon>
    </lineage>
</organism>
<keyword evidence="2" id="KW-1185">Reference proteome</keyword>